<dbReference type="GeneID" id="111110345"/>
<organism evidence="2 3">
    <name type="scientific">Crassostrea virginica</name>
    <name type="common">Eastern oyster</name>
    <dbReference type="NCBI Taxonomy" id="6565"/>
    <lineage>
        <taxon>Eukaryota</taxon>
        <taxon>Metazoa</taxon>
        <taxon>Spiralia</taxon>
        <taxon>Lophotrochozoa</taxon>
        <taxon>Mollusca</taxon>
        <taxon>Bivalvia</taxon>
        <taxon>Autobranchia</taxon>
        <taxon>Pteriomorphia</taxon>
        <taxon>Ostreida</taxon>
        <taxon>Ostreoidea</taxon>
        <taxon>Ostreidae</taxon>
        <taxon>Crassostrea</taxon>
    </lineage>
</organism>
<evidence type="ECO:0000313" key="2">
    <source>
        <dbReference type="Proteomes" id="UP000694844"/>
    </source>
</evidence>
<dbReference type="Proteomes" id="UP000694844">
    <property type="component" value="Chromosome 8"/>
</dbReference>
<dbReference type="InterPro" id="IPR009045">
    <property type="entry name" value="Zn_M74/Hedgehog-like"/>
</dbReference>
<evidence type="ECO:0000313" key="3">
    <source>
        <dbReference type="RefSeq" id="XP_022302508.1"/>
    </source>
</evidence>
<dbReference type="RefSeq" id="XP_022302508.1">
    <property type="nucleotide sequence ID" value="XM_022446800.1"/>
</dbReference>
<keyword evidence="1" id="KW-0732">Signal</keyword>
<dbReference type="SUPFAM" id="SSF55166">
    <property type="entry name" value="Hedgehog/DD-peptidase"/>
    <property type="match status" value="1"/>
</dbReference>
<feature type="signal peptide" evidence="1">
    <location>
        <begin position="1"/>
        <end position="27"/>
    </location>
</feature>
<accession>A0A8B8BGX1</accession>
<dbReference type="OrthoDB" id="10059227at2759"/>
<gene>
    <name evidence="3" type="primary">LOC111110345</name>
</gene>
<protein>
    <submittedName>
        <fullName evidence="3">Uncharacterized protein LOC111110345</fullName>
    </submittedName>
</protein>
<keyword evidence="2" id="KW-1185">Reference proteome</keyword>
<feature type="chain" id="PRO_5034892183" evidence="1">
    <location>
        <begin position="28"/>
        <end position="728"/>
    </location>
</feature>
<name>A0A8B8BGX1_CRAVI</name>
<proteinExistence type="predicted"/>
<reference evidence="3" key="1">
    <citation type="submission" date="2025-08" db="UniProtKB">
        <authorList>
            <consortium name="RefSeq"/>
        </authorList>
    </citation>
    <scope>IDENTIFICATION</scope>
    <source>
        <tissue evidence="3">Whole sample</tissue>
    </source>
</reference>
<sequence length="728" mass="80251">MGNKMDALLWLSLLSWKIVLVINGVNAGCDRVNGSPGDTDCVYSPPNRLFQAAVCMPRKEIETFTFKHFSCRGGRITEYCWYLCTATAGHGGLSACKCDPNVQTSRKSEVPLACYFPRGNCSWFTECLGKRVNCSSTIKAATERCNNLDTASQSVSKNGQEWVNTTKKCIQNNMIHYLYPQVNFDCNKMSEIMESSEKLCYKEKLYESQFCKLTFSDIVTIHGYLSKFSWKFLLCKITTGLPDWSELVIFYVKILPNLDLDKIAQQFGNTLSKRYEWSKEGLDHISVTQAIQAVEGQTVPIRVYIYSKTQSSKKNILAKIMEFKKDIADGKMSPLSVANRNVEITQVVGCKDPQCLSSTFSMLTECSDTAKKLACDILDAHNRNISLYNVSGHRSGDGADALSNIKDTCDGRPAKRSNYSCNIMEVEYTAPGDTVCLDELILQYVLDLLNTSSTYKLQINALAGSCHSSTSLHYSGMAVDLQLAGSGTSRDPKQTKAYQDACTKAGGCYMYHNGTNFHCQIENWKQATSSQNSDAKCRDIGGACRDISITCYNGEYRVGLCAGNHNRQCCVPNTGLCNCGADAAAWACKIKNSSKITLLEKNPSGVNDGADPKSNIRDACAGKEVKRSNYKCDEGQAPGGTTCLDVEILEYIYNLGTSTNYTVQVNAIAGACHSTNSKHYDGKAVDLQKFGDNASEKAAQEEAFRAACKQRRGWSHGGTHVHCQIDRS</sequence>
<evidence type="ECO:0000256" key="1">
    <source>
        <dbReference type="SAM" id="SignalP"/>
    </source>
</evidence>
<dbReference type="KEGG" id="cvn:111110345"/>
<dbReference type="AlphaFoldDB" id="A0A8B8BGX1"/>